<name>A0AA39V4G0_9AGAR</name>
<sequence length="395" mass="45713">MAESLPRELVDAIIDELPSRRDLKALSLTCHVFSLPARAILFRQIKLTQLQLNPDVVQRFHELCVVSPHIPPLVRALHLDGRCRGPTFLAVFDIISWVLQFMQNLRVIKLYHVTIGNWVPSTTSSHSLREIHLTDVIFHEDGFRQMCALIRGSPHLERLFVHDNRRFSAFGGNATSQLSLNHTHCGPRIKDLSLGNRPLSSFIEAILDTKNCLVSIEELRWFQYTLTTATDFQHLAKILELTSGTLRVLLLTLSLRRRTLFLNELPLIRIGDLRQIAFITMTRVYGHQYLRWWIQSLRKVSQSNRPPALQVMDIQLDTLYHWDPVLPEWPWCELDEILSSPPFDTRFRMLTIKVCKGRTFEMTPGEGASRHGLWVQFEAQFPRLAGKLRVSIQEY</sequence>
<dbReference type="InterPro" id="IPR032675">
    <property type="entry name" value="LRR_dom_sf"/>
</dbReference>
<organism evidence="1 2">
    <name type="scientific">Armillaria luteobubalina</name>
    <dbReference type="NCBI Taxonomy" id="153913"/>
    <lineage>
        <taxon>Eukaryota</taxon>
        <taxon>Fungi</taxon>
        <taxon>Dikarya</taxon>
        <taxon>Basidiomycota</taxon>
        <taxon>Agaricomycotina</taxon>
        <taxon>Agaricomycetes</taxon>
        <taxon>Agaricomycetidae</taxon>
        <taxon>Agaricales</taxon>
        <taxon>Marasmiineae</taxon>
        <taxon>Physalacriaceae</taxon>
        <taxon>Armillaria</taxon>
    </lineage>
</organism>
<dbReference type="Proteomes" id="UP001175228">
    <property type="component" value="Unassembled WGS sequence"/>
</dbReference>
<evidence type="ECO:0000313" key="1">
    <source>
        <dbReference type="EMBL" id="KAK0505230.1"/>
    </source>
</evidence>
<dbReference type="AlphaFoldDB" id="A0AA39V4G0"/>
<reference evidence="1" key="1">
    <citation type="submission" date="2023-06" db="EMBL/GenBank/DDBJ databases">
        <authorList>
            <consortium name="Lawrence Berkeley National Laboratory"/>
            <person name="Ahrendt S."/>
            <person name="Sahu N."/>
            <person name="Indic B."/>
            <person name="Wong-Bajracharya J."/>
            <person name="Merenyi Z."/>
            <person name="Ke H.-M."/>
            <person name="Monk M."/>
            <person name="Kocsube S."/>
            <person name="Drula E."/>
            <person name="Lipzen A."/>
            <person name="Balint B."/>
            <person name="Henrissat B."/>
            <person name="Andreopoulos B."/>
            <person name="Martin F.M."/>
            <person name="Harder C.B."/>
            <person name="Rigling D."/>
            <person name="Ford K.L."/>
            <person name="Foster G.D."/>
            <person name="Pangilinan J."/>
            <person name="Papanicolaou A."/>
            <person name="Barry K."/>
            <person name="LaButti K."/>
            <person name="Viragh M."/>
            <person name="Koriabine M."/>
            <person name="Yan M."/>
            <person name="Riley R."/>
            <person name="Champramary S."/>
            <person name="Plett K.L."/>
            <person name="Tsai I.J."/>
            <person name="Slot J."/>
            <person name="Sipos G."/>
            <person name="Plett J."/>
            <person name="Nagy L.G."/>
            <person name="Grigoriev I.V."/>
        </authorList>
    </citation>
    <scope>NUCLEOTIDE SEQUENCE</scope>
    <source>
        <strain evidence="1">HWK02</strain>
    </source>
</reference>
<accession>A0AA39V4G0</accession>
<protein>
    <recommendedName>
        <fullName evidence="3">F-box domain-containing protein</fullName>
    </recommendedName>
</protein>
<dbReference type="SUPFAM" id="SSF52047">
    <property type="entry name" value="RNI-like"/>
    <property type="match status" value="1"/>
</dbReference>
<comment type="caution">
    <text evidence="1">The sequence shown here is derived from an EMBL/GenBank/DDBJ whole genome shotgun (WGS) entry which is preliminary data.</text>
</comment>
<dbReference type="EMBL" id="JAUEPU010000002">
    <property type="protein sequence ID" value="KAK0505230.1"/>
    <property type="molecule type" value="Genomic_DNA"/>
</dbReference>
<evidence type="ECO:0000313" key="2">
    <source>
        <dbReference type="Proteomes" id="UP001175228"/>
    </source>
</evidence>
<evidence type="ECO:0008006" key="3">
    <source>
        <dbReference type="Google" id="ProtNLM"/>
    </source>
</evidence>
<gene>
    <name evidence="1" type="ORF">EDD18DRAFT_328934</name>
</gene>
<proteinExistence type="predicted"/>
<dbReference type="Gene3D" id="3.80.10.10">
    <property type="entry name" value="Ribonuclease Inhibitor"/>
    <property type="match status" value="1"/>
</dbReference>
<keyword evidence="2" id="KW-1185">Reference proteome</keyword>